<dbReference type="FunFam" id="1.10.10.10:FF:000056">
    <property type="entry name" value="IclR family transcriptional regulator"/>
    <property type="match status" value="1"/>
</dbReference>
<dbReference type="EMBL" id="DVMO01000113">
    <property type="protein sequence ID" value="HIU28239.1"/>
    <property type="molecule type" value="Genomic_DNA"/>
</dbReference>
<reference evidence="8" key="1">
    <citation type="submission" date="2020-10" db="EMBL/GenBank/DDBJ databases">
        <authorList>
            <person name="Gilroy R."/>
        </authorList>
    </citation>
    <scope>NUCLEOTIDE SEQUENCE</scope>
    <source>
        <strain evidence="8">11300</strain>
    </source>
</reference>
<feature type="domain" description="HTH iclR-type" evidence="6">
    <location>
        <begin position="8"/>
        <end position="69"/>
    </location>
</feature>
<accession>A0A9D1L7U8</accession>
<dbReference type="Proteomes" id="UP000824091">
    <property type="component" value="Unassembled WGS sequence"/>
</dbReference>
<evidence type="ECO:0000313" key="9">
    <source>
        <dbReference type="Proteomes" id="UP000824091"/>
    </source>
</evidence>
<evidence type="ECO:0000256" key="3">
    <source>
        <dbReference type="ARBA" id="ARBA00023163"/>
    </source>
</evidence>
<evidence type="ECO:0000313" key="8">
    <source>
        <dbReference type="EMBL" id="HIU28239.1"/>
    </source>
</evidence>
<dbReference type="GO" id="GO:0003700">
    <property type="term" value="F:DNA-binding transcription factor activity"/>
    <property type="evidence" value="ECO:0007669"/>
    <property type="project" value="TreeGrafter"/>
</dbReference>
<dbReference type="InterPro" id="IPR050707">
    <property type="entry name" value="HTH_MetabolicPath_Reg"/>
</dbReference>
<keyword evidence="1" id="KW-0805">Transcription regulation</keyword>
<dbReference type="AlphaFoldDB" id="A0A9D1L7U8"/>
<proteinExistence type="predicted"/>
<dbReference type="PROSITE" id="PS51078">
    <property type="entry name" value="ICLR_ED"/>
    <property type="match status" value="1"/>
</dbReference>
<dbReference type="GO" id="GO:0003677">
    <property type="term" value="F:DNA binding"/>
    <property type="evidence" value="ECO:0007669"/>
    <property type="project" value="UniProtKB-KW"/>
</dbReference>
<sequence length="255" mass="28403">MTEDRNSVQSIERAFDIMEAVAVEQNGLGITEIAERTGLHKSTAFRIVSTMIERGYLMKTEAGKYKIGLKCIEVASCFITGLELQTEARPYVSEMASHLGLTSYLGILDGDKVLYVERIDTVSPARLFVNIGQKVNAYCSSLGKCLLSNFSREQVNEIMKDCSFIKFTPKTISGLDALHRELAKVRRNGWAMDDGEFEKNHRCIGAPVYDYRGDIIAAVSASGDKHVITDDRIEEISEYVMKTASEISKAMGYIE</sequence>
<dbReference type="Pfam" id="PF01614">
    <property type="entry name" value="IclR_C"/>
    <property type="match status" value="1"/>
</dbReference>
<dbReference type="Gene3D" id="3.30.450.40">
    <property type="match status" value="1"/>
</dbReference>
<dbReference type="GO" id="GO:0045892">
    <property type="term" value="P:negative regulation of DNA-templated transcription"/>
    <property type="evidence" value="ECO:0007669"/>
    <property type="project" value="TreeGrafter"/>
</dbReference>
<comment type="caution">
    <text evidence="8">The sequence shown here is derived from an EMBL/GenBank/DDBJ whole genome shotgun (WGS) entry which is preliminary data.</text>
</comment>
<dbReference type="SUPFAM" id="SSF55781">
    <property type="entry name" value="GAF domain-like"/>
    <property type="match status" value="1"/>
</dbReference>
<protein>
    <recommendedName>
        <fullName evidence="5">Glycerol operon regulatory protein</fullName>
    </recommendedName>
</protein>
<dbReference type="PANTHER" id="PTHR30136">
    <property type="entry name" value="HELIX-TURN-HELIX TRANSCRIPTIONAL REGULATOR, ICLR FAMILY"/>
    <property type="match status" value="1"/>
</dbReference>
<dbReference type="InterPro" id="IPR029016">
    <property type="entry name" value="GAF-like_dom_sf"/>
</dbReference>
<keyword evidence="2" id="KW-0238">DNA-binding</keyword>
<dbReference type="SUPFAM" id="SSF46785">
    <property type="entry name" value="Winged helix' DNA-binding domain"/>
    <property type="match status" value="1"/>
</dbReference>
<dbReference type="InterPro" id="IPR036388">
    <property type="entry name" value="WH-like_DNA-bd_sf"/>
</dbReference>
<dbReference type="Gene3D" id="1.10.10.10">
    <property type="entry name" value="Winged helix-like DNA-binding domain superfamily/Winged helix DNA-binding domain"/>
    <property type="match status" value="1"/>
</dbReference>
<keyword evidence="3" id="KW-0804">Transcription</keyword>
<comment type="function">
    <text evidence="4">May be an activator protein for the gylABX operon.</text>
</comment>
<dbReference type="InterPro" id="IPR014757">
    <property type="entry name" value="Tscrpt_reg_IclR_C"/>
</dbReference>
<gene>
    <name evidence="8" type="ORF">IAD16_07670</name>
</gene>
<evidence type="ECO:0000256" key="1">
    <source>
        <dbReference type="ARBA" id="ARBA00023015"/>
    </source>
</evidence>
<dbReference type="InterPro" id="IPR036390">
    <property type="entry name" value="WH_DNA-bd_sf"/>
</dbReference>
<dbReference type="PANTHER" id="PTHR30136:SF35">
    <property type="entry name" value="HTH-TYPE TRANSCRIPTIONAL REGULATOR RV1719"/>
    <property type="match status" value="1"/>
</dbReference>
<evidence type="ECO:0000256" key="4">
    <source>
        <dbReference type="ARBA" id="ARBA00058938"/>
    </source>
</evidence>
<evidence type="ECO:0000256" key="5">
    <source>
        <dbReference type="ARBA" id="ARBA00070406"/>
    </source>
</evidence>
<evidence type="ECO:0000259" key="7">
    <source>
        <dbReference type="PROSITE" id="PS51078"/>
    </source>
</evidence>
<evidence type="ECO:0000259" key="6">
    <source>
        <dbReference type="PROSITE" id="PS51077"/>
    </source>
</evidence>
<dbReference type="SMART" id="SM00346">
    <property type="entry name" value="HTH_ICLR"/>
    <property type="match status" value="1"/>
</dbReference>
<reference evidence="8" key="2">
    <citation type="journal article" date="2021" name="PeerJ">
        <title>Extensive microbial diversity within the chicken gut microbiome revealed by metagenomics and culture.</title>
        <authorList>
            <person name="Gilroy R."/>
            <person name="Ravi A."/>
            <person name="Getino M."/>
            <person name="Pursley I."/>
            <person name="Horton D.L."/>
            <person name="Alikhan N.F."/>
            <person name="Baker D."/>
            <person name="Gharbi K."/>
            <person name="Hall N."/>
            <person name="Watson M."/>
            <person name="Adriaenssens E.M."/>
            <person name="Foster-Nyarko E."/>
            <person name="Jarju S."/>
            <person name="Secka A."/>
            <person name="Antonio M."/>
            <person name="Oren A."/>
            <person name="Chaudhuri R.R."/>
            <person name="La Ragione R."/>
            <person name="Hildebrand F."/>
            <person name="Pallen M.J."/>
        </authorList>
    </citation>
    <scope>NUCLEOTIDE SEQUENCE</scope>
    <source>
        <strain evidence="8">11300</strain>
    </source>
</reference>
<dbReference type="InterPro" id="IPR005471">
    <property type="entry name" value="Tscrpt_reg_IclR_N"/>
</dbReference>
<dbReference type="PROSITE" id="PS51077">
    <property type="entry name" value="HTH_ICLR"/>
    <property type="match status" value="1"/>
</dbReference>
<feature type="domain" description="IclR-ED" evidence="7">
    <location>
        <begin position="70"/>
        <end position="253"/>
    </location>
</feature>
<dbReference type="Pfam" id="PF09339">
    <property type="entry name" value="HTH_IclR"/>
    <property type="match status" value="1"/>
</dbReference>
<name>A0A9D1L7U8_9FIRM</name>
<evidence type="ECO:0000256" key="2">
    <source>
        <dbReference type="ARBA" id="ARBA00023125"/>
    </source>
</evidence>
<organism evidence="8 9">
    <name type="scientific">Candidatus Fimisoma avicola</name>
    <dbReference type="NCBI Taxonomy" id="2840826"/>
    <lineage>
        <taxon>Bacteria</taxon>
        <taxon>Bacillati</taxon>
        <taxon>Bacillota</taxon>
        <taxon>Clostridia</taxon>
        <taxon>Eubacteriales</taxon>
        <taxon>Candidatus Fimisoma</taxon>
    </lineage>
</organism>